<dbReference type="GO" id="GO:0003676">
    <property type="term" value="F:nucleic acid binding"/>
    <property type="evidence" value="ECO:0007669"/>
    <property type="project" value="InterPro"/>
</dbReference>
<dbReference type="RefSeq" id="XP_001951973.1">
    <property type="nucleotide sequence ID" value="XM_001951938.4"/>
</dbReference>
<dbReference type="PANTHER" id="PTHR15491">
    <property type="match status" value="1"/>
</dbReference>
<dbReference type="InterPro" id="IPR056345">
    <property type="entry name" value="Znf-C2H2_CIZ1"/>
</dbReference>
<organism evidence="4 5">
    <name type="scientific">Acyrthosiphon pisum</name>
    <name type="common">Pea aphid</name>
    <dbReference type="NCBI Taxonomy" id="7029"/>
    <lineage>
        <taxon>Eukaryota</taxon>
        <taxon>Metazoa</taxon>
        <taxon>Ecdysozoa</taxon>
        <taxon>Arthropoda</taxon>
        <taxon>Hexapoda</taxon>
        <taxon>Insecta</taxon>
        <taxon>Pterygota</taxon>
        <taxon>Neoptera</taxon>
        <taxon>Paraneoptera</taxon>
        <taxon>Hemiptera</taxon>
        <taxon>Sternorrhyncha</taxon>
        <taxon>Aphidomorpha</taxon>
        <taxon>Aphidoidea</taxon>
        <taxon>Aphididae</taxon>
        <taxon>Macrosiphini</taxon>
        <taxon>Acyrthosiphon</taxon>
    </lineage>
</organism>
<dbReference type="SUPFAM" id="SSF57667">
    <property type="entry name" value="beta-beta-alpha zinc fingers"/>
    <property type="match status" value="1"/>
</dbReference>
<dbReference type="InterPro" id="IPR036236">
    <property type="entry name" value="Znf_C2H2_sf"/>
</dbReference>
<name>A0A8R1W3I4_ACYPI</name>
<feature type="domain" description="C2H2-type" evidence="2">
    <location>
        <begin position="195"/>
        <end position="219"/>
    </location>
</feature>
<dbReference type="GO" id="GO:0005634">
    <property type="term" value="C:nucleus"/>
    <property type="evidence" value="ECO:0007669"/>
    <property type="project" value="TreeGrafter"/>
</dbReference>
<feature type="compositionally biased region" description="Acidic residues" evidence="1">
    <location>
        <begin position="370"/>
        <end position="384"/>
    </location>
</feature>
<dbReference type="OMA" id="RAHCKGK"/>
<dbReference type="PANTHER" id="PTHR15491:SF9">
    <property type="entry name" value="CIP1-INTERACTING ZINC FINGER PROTEIN"/>
    <property type="match status" value="1"/>
</dbReference>
<protein>
    <recommendedName>
        <fullName evidence="6">Zinc finger protein on ecdysone puffs</fullName>
    </recommendedName>
</protein>
<dbReference type="GeneID" id="100167019"/>
<evidence type="ECO:0000259" key="2">
    <source>
        <dbReference type="SMART" id="SM00355"/>
    </source>
</evidence>
<dbReference type="EnsemblMetazoa" id="XM_001951938.5">
    <property type="protein sequence ID" value="XP_001951973.1"/>
    <property type="gene ID" value="LOC100167019"/>
</dbReference>
<dbReference type="SMART" id="SM00451">
    <property type="entry name" value="ZnF_U1"/>
    <property type="match status" value="3"/>
</dbReference>
<dbReference type="Pfam" id="PF23330">
    <property type="entry name" value="zf-C2H2_14"/>
    <property type="match status" value="1"/>
</dbReference>
<evidence type="ECO:0008006" key="6">
    <source>
        <dbReference type="Google" id="ProtNLM"/>
    </source>
</evidence>
<feature type="compositionally biased region" description="Gly residues" evidence="1">
    <location>
        <begin position="40"/>
        <end position="59"/>
    </location>
</feature>
<evidence type="ECO:0000259" key="3">
    <source>
        <dbReference type="SMART" id="SM00451"/>
    </source>
</evidence>
<feature type="compositionally biased region" description="Gly residues" evidence="1">
    <location>
        <begin position="7"/>
        <end position="19"/>
    </location>
</feature>
<feature type="region of interest" description="Disordered" evidence="1">
    <location>
        <begin position="363"/>
        <end position="464"/>
    </location>
</feature>
<feature type="region of interest" description="Disordered" evidence="1">
    <location>
        <begin position="538"/>
        <end position="596"/>
    </location>
</feature>
<accession>A0A8R1W3I4</accession>
<feature type="compositionally biased region" description="Basic and acidic residues" evidence="1">
    <location>
        <begin position="385"/>
        <end position="424"/>
    </location>
</feature>
<evidence type="ECO:0000256" key="1">
    <source>
        <dbReference type="SAM" id="MobiDB-lite"/>
    </source>
</evidence>
<evidence type="ECO:0000313" key="4">
    <source>
        <dbReference type="EnsemblMetazoa" id="XP_001951973.1"/>
    </source>
</evidence>
<dbReference type="OrthoDB" id="6378952at2759"/>
<evidence type="ECO:0000313" key="5">
    <source>
        <dbReference type="Proteomes" id="UP000007819"/>
    </source>
</evidence>
<sequence>MSYNRRSGGGGGYGAGNSGNYGNSYGQSPSNNFSGSSNYGSGGVGGGGGGSGNFNGGGSSRFNNFNSYGRNPKMSPWESGVSPGGGMMPNVHPNQMALANDLLSKLLAPNQGGYGSSQNWGPNPGMVRRQESFKNQNRRRPDNRNRRPPPKKDDKKKDSKPEADKNDKSNETNGVKKEATDQEHVDYDGIPTAVLFCHVCQKHMWDGASFEKHVRGRPHELMMTYLDEGYKMQVELMRHQIKAAENQREIDLERMQAQNKGKAKPLFRNYCPMCNINFYGPLTGHRKSDRHRKLKQFLHPECKMCDTLFHTRLEWDDHKLSSDHLRKVGEQRRQFNPDLKDDEFELLDVIVIEDDVRSEEIPVASKLDMLDDQDMKDDEEEEDQDIAKESEDNKDNEVIDDIKDGAKEENDNSKEENDVSKEENDVSTVENDVSEIENDTLKTENDTSKTENDNSKEENDIDTAAKEDTLVIKKEKEKEYNPANVVGRELVVKTGGYVCRICSMFMKNDEEADLHCQTASHYINFTTITKLHAKINNRKRKMKEEKKEDDDKEVNTEDSEVKQEKKARLDETENDTPVVEQNGIVEPQSEPMDEDDVQEIKSDVPIIEIPDEESKAINSEDSVVADTVVADTDIKINDVVAEPESEPVKEAPAVKTTPPRGGRGGRGRGVARRGRSSR</sequence>
<feature type="domain" description="U1-type" evidence="3">
    <location>
        <begin position="494"/>
        <end position="528"/>
    </location>
</feature>
<feature type="compositionally biased region" description="Low complexity" evidence="1">
    <location>
        <begin position="60"/>
        <end position="71"/>
    </location>
</feature>
<dbReference type="InterPro" id="IPR026811">
    <property type="entry name" value="CIZ1"/>
</dbReference>
<reference evidence="5" key="1">
    <citation type="submission" date="2010-06" db="EMBL/GenBank/DDBJ databases">
        <authorList>
            <person name="Jiang H."/>
            <person name="Abraham K."/>
            <person name="Ali S."/>
            <person name="Alsbrooks S.L."/>
            <person name="Anim B.N."/>
            <person name="Anosike U.S."/>
            <person name="Attaway T."/>
            <person name="Bandaranaike D.P."/>
            <person name="Battles P.K."/>
            <person name="Bell S.N."/>
            <person name="Bell A.V."/>
            <person name="Beltran B."/>
            <person name="Bickham C."/>
            <person name="Bustamante Y."/>
            <person name="Caleb T."/>
            <person name="Canada A."/>
            <person name="Cardenas V."/>
            <person name="Carter K."/>
            <person name="Chacko J."/>
            <person name="Chandrabose M.N."/>
            <person name="Chavez D."/>
            <person name="Chavez A."/>
            <person name="Chen L."/>
            <person name="Chu H.-S."/>
            <person name="Claassen K.J."/>
            <person name="Cockrell R."/>
            <person name="Collins M."/>
            <person name="Cooper J.A."/>
            <person name="Cree A."/>
            <person name="Curry S.M."/>
            <person name="Da Y."/>
            <person name="Dao M.D."/>
            <person name="Das B."/>
            <person name="Davila M.-L."/>
            <person name="Davy-Carroll L."/>
            <person name="Denson S."/>
            <person name="Dinh H."/>
            <person name="Ebong V.E."/>
            <person name="Edwards J.R."/>
            <person name="Egan A."/>
            <person name="El-Daye J."/>
            <person name="Escobedo L."/>
            <person name="Fernandez S."/>
            <person name="Fernando P.R."/>
            <person name="Flagg N."/>
            <person name="Forbes L.D."/>
            <person name="Fowler R.G."/>
            <person name="Fu Q."/>
            <person name="Gabisi R.A."/>
            <person name="Ganer J."/>
            <person name="Garbino Pronczuk A."/>
            <person name="Garcia R.M."/>
            <person name="Garner T."/>
            <person name="Garrett T.E."/>
            <person name="Gonzalez D.A."/>
            <person name="Hamid H."/>
            <person name="Hawkins E.S."/>
            <person name="Hirani K."/>
            <person name="Hogues M.E."/>
            <person name="Hollins B."/>
            <person name="Hsiao C.-H."/>
            <person name="Jabil R."/>
            <person name="James M.L."/>
            <person name="Jhangiani S.N."/>
            <person name="Johnson B."/>
            <person name="Johnson Q."/>
            <person name="Joshi V."/>
            <person name="Kalu J.B."/>
            <person name="Kam C."/>
            <person name="Kashfia A."/>
            <person name="Keebler J."/>
            <person name="Kisamo H."/>
            <person name="Kovar C.L."/>
            <person name="Lago L.A."/>
            <person name="Lai C.-Y."/>
            <person name="Laidlaw J."/>
            <person name="Lara F."/>
            <person name="Le T.-K."/>
            <person name="Lee S.L."/>
            <person name="Legall F.H."/>
            <person name="Lemon S.J."/>
            <person name="Lewis L.R."/>
            <person name="Li B."/>
            <person name="Liu Y."/>
            <person name="Liu Y.-S."/>
            <person name="Lopez J."/>
            <person name="Lozado R.J."/>
            <person name="Lu J."/>
            <person name="Madu R.C."/>
            <person name="Maheshwari M."/>
            <person name="Maheshwari R."/>
            <person name="Malloy K."/>
            <person name="Martinez E."/>
            <person name="Mathew T."/>
            <person name="Mercado I.C."/>
            <person name="Mercado C."/>
            <person name="Meyer B."/>
            <person name="Montgomery K."/>
            <person name="Morgan M.B."/>
            <person name="Munidasa M."/>
            <person name="Nazareth L.V."/>
            <person name="Nelson J."/>
            <person name="Ng B.M."/>
            <person name="Nguyen N.B."/>
            <person name="Nguyen P.Q."/>
            <person name="Nguyen T."/>
            <person name="Obregon M."/>
            <person name="Okwuonu G.O."/>
            <person name="Onwere C.G."/>
            <person name="Orozco G."/>
            <person name="Parra A."/>
            <person name="Patel S."/>
            <person name="Patil S."/>
            <person name="Perez A."/>
            <person name="Perez Y."/>
            <person name="Pham C."/>
            <person name="Primus E.L."/>
            <person name="Pu L.-L."/>
            <person name="Puazo M."/>
            <person name="Qin X."/>
            <person name="Quiroz J.B."/>
            <person name="Reese J."/>
            <person name="Richards S."/>
            <person name="Rives C.M."/>
            <person name="Robberts R."/>
            <person name="Ruiz S.J."/>
            <person name="Ruiz M.J."/>
            <person name="Santibanez J."/>
            <person name="Schneider B.W."/>
            <person name="Sisson I."/>
            <person name="Smith M."/>
            <person name="Sodergren E."/>
            <person name="Song X.-Z."/>
            <person name="Song B.B."/>
            <person name="Summersgill H."/>
            <person name="Thelus R."/>
            <person name="Thornton R.D."/>
            <person name="Trejos Z.Y."/>
            <person name="Usmani K."/>
            <person name="Vattathil S."/>
            <person name="Villasana D."/>
            <person name="Walker D.L."/>
            <person name="Wang S."/>
            <person name="Wang K."/>
            <person name="White C.S."/>
            <person name="Williams A.C."/>
            <person name="Williamson J."/>
            <person name="Wilson K."/>
            <person name="Woghiren I.O."/>
            <person name="Woodworth J.R."/>
            <person name="Worley K.C."/>
            <person name="Wright R.A."/>
            <person name="Wu W."/>
            <person name="Young L."/>
            <person name="Zhang L."/>
            <person name="Zhang J."/>
            <person name="Zhu Y."/>
            <person name="Muzny D.M."/>
            <person name="Weinstock G."/>
            <person name="Gibbs R.A."/>
        </authorList>
    </citation>
    <scope>NUCLEOTIDE SEQUENCE [LARGE SCALE GENOMIC DNA]</scope>
    <source>
        <strain evidence="5">LSR1</strain>
    </source>
</reference>
<feature type="compositionally biased region" description="Basic and acidic residues" evidence="1">
    <location>
        <begin position="139"/>
        <end position="183"/>
    </location>
</feature>
<feature type="compositionally biased region" description="Basic residues" evidence="1">
    <location>
        <begin position="663"/>
        <end position="678"/>
    </location>
</feature>
<dbReference type="AlphaFoldDB" id="A0A8R1W3I4"/>
<feature type="compositionally biased region" description="Low complexity" evidence="1">
    <location>
        <begin position="20"/>
        <end position="39"/>
    </location>
</feature>
<dbReference type="Proteomes" id="UP000007819">
    <property type="component" value="Chromosome A3"/>
</dbReference>
<feature type="region of interest" description="Disordered" evidence="1">
    <location>
        <begin position="109"/>
        <end position="183"/>
    </location>
</feature>
<dbReference type="InterPro" id="IPR003604">
    <property type="entry name" value="Matrin/U1-like-C_Znf_C2H2"/>
</dbReference>
<dbReference type="SMART" id="SM00355">
    <property type="entry name" value="ZnF_C2H2"/>
    <property type="match status" value="3"/>
</dbReference>
<feature type="domain" description="U1-type" evidence="3">
    <location>
        <begin position="294"/>
        <end position="331"/>
    </location>
</feature>
<feature type="region of interest" description="Disordered" evidence="1">
    <location>
        <begin position="1"/>
        <end position="93"/>
    </location>
</feature>
<dbReference type="KEGG" id="api:100167019"/>
<feature type="domain" description="C2H2-type" evidence="2">
    <location>
        <begin position="300"/>
        <end position="324"/>
    </location>
</feature>
<feature type="compositionally biased region" description="Basic and acidic residues" evidence="1">
    <location>
        <begin position="439"/>
        <end position="464"/>
    </location>
</feature>
<reference evidence="4" key="2">
    <citation type="submission" date="2022-06" db="UniProtKB">
        <authorList>
            <consortium name="EnsemblMetazoa"/>
        </authorList>
    </citation>
    <scope>IDENTIFICATION</scope>
</reference>
<feature type="region of interest" description="Disordered" evidence="1">
    <location>
        <begin position="639"/>
        <end position="678"/>
    </location>
</feature>
<dbReference type="GO" id="GO:0008270">
    <property type="term" value="F:zinc ion binding"/>
    <property type="evidence" value="ECO:0007669"/>
    <property type="project" value="InterPro"/>
</dbReference>
<keyword evidence="5" id="KW-1185">Reference proteome</keyword>
<dbReference type="InterPro" id="IPR013087">
    <property type="entry name" value="Znf_C2H2_type"/>
</dbReference>
<feature type="compositionally biased region" description="Basic and acidic residues" evidence="1">
    <location>
        <begin position="553"/>
        <end position="571"/>
    </location>
</feature>
<feature type="domain" description="U1-type" evidence="3">
    <location>
        <begin position="192"/>
        <end position="226"/>
    </location>
</feature>
<feature type="domain" description="C2H2-type" evidence="2">
    <location>
        <begin position="497"/>
        <end position="521"/>
    </location>
</feature>
<proteinExistence type="predicted"/>